<protein>
    <submittedName>
        <fullName evidence="1">Uncharacterized protein</fullName>
    </submittedName>
</protein>
<name>A0A1X7KEK7_9BACT</name>
<reference evidence="2" key="1">
    <citation type="submission" date="2017-04" db="EMBL/GenBank/DDBJ databases">
        <authorList>
            <person name="Varghese N."/>
            <person name="Submissions S."/>
        </authorList>
    </citation>
    <scope>NUCLEOTIDE SEQUENCE [LARGE SCALE GENOMIC DNA]</scope>
    <source>
        <strain evidence="2">DSM 4125</strain>
    </source>
</reference>
<keyword evidence="2" id="KW-1185">Reference proteome</keyword>
<dbReference type="EMBL" id="FXAW01000005">
    <property type="protein sequence ID" value="SMG39722.1"/>
    <property type="molecule type" value="Genomic_DNA"/>
</dbReference>
<dbReference type="AlphaFoldDB" id="A0A1X7KEK7"/>
<sequence length="195" mass="22888">MKHLLTLSISIFFITLFPSYSQDQSDNDFKEEVKRIEQLTIKSIKLRQQINPEAEQEALNDEIKTLDATLLKKVTLFLNEYGWKSKKEIGELANMGLFLAIQHSSTEEMESFKDIIERAYEADKIEENSYALYIDRLKVRNDLPQIFGTQYYFDEKSASLRFNEIEDFKNVNKRRKKVGLAKIEKYAKQNNIALD</sequence>
<dbReference type="STRING" id="1028.SAMN05661096_02679"/>
<evidence type="ECO:0000313" key="1">
    <source>
        <dbReference type="EMBL" id="SMG39722.1"/>
    </source>
</evidence>
<accession>A0A1X7KEK7</accession>
<gene>
    <name evidence="1" type="ORF">SAMN05661096_02679</name>
</gene>
<organism evidence="1 2">
    <name type="scientific">Marivirga sericea</name>
    <dbReference type="NCBI Taxonomy" id="1028"/>
    <lineage>
        <taxon>Bacteria</taxon>
        <taxon>Pseudomonadati</taxon>
        <taxon>Bacteroidota</taxon>
        <taxon>Cytophagia</taxon>
        <taxon>Cytophagales</taxon>
        <taxon>Marivirgaceae</taxon>
        <taxon>Marivirga</taxon>
    </lineage>
</organism>
<dbReference type="Pfam" id="PF20329">
    <property type="entry name" value="DUF6624"/>
    <property type="match status" value="1"/>
</dbReference>
<dbReference type="Proteomes" id="UP000193804">
    <property type="component" value="Unassembled WGS sequence"/>
</dbReference>
<evidence type="ECO:0000313" key="2">
    <source>
        <dbReference type="Proteomes" id="UP000193804"/>
    </source>
</evidence>
<dbReference type="RefSeq" id="WP_085517844.1">
    <property type="nucleotide sequence ID" value="NZ_FXAW01000005.1"/>
</dbReference>
<proteinExistence type="predicted"/>
<dbReference type="OrthoDB" id="1164858at2"/>
<dbReference type="InterPro" id="IPR046732">
    <property type="entry name" value="DUF6624"/>
</dbReference>